<evidence type="ECO:0000313" key="6">
    <source>
        <dbReference type="EMBL" id="GFG72336.1"/>
    </source>
</evidence>
<comment type="caution">
    <text evidence="6">The sequence shown here is derived from an EMBL/GenBank/DDBJ whole genome shotgun (WGS) entry which is preliminary data.</text>
</comment>
<evidence type="ECO:0000256" key="1">
    <source>
        <dbReference type="ARBA" id="ARBA00004141"/>
    </source>
</evidence>
<dbReference type="Proteomes" id="UP000465263">
    <property type="component" value="Unassembled WGS sequence"/>
</dbReference>
<evidence type="ECO:0000256" key="5">
    <source>
        <dbReference type="SAM" id="Phobius"/>
    </source>
</evidence>
<feature type="transmembrane region" description="Helical" evidence="5">
    <location>
        <begin position="34"/>
        <end position="54"/>
    </location>
</feature>
<proteinExistence type="predicted"/>
<dbReference type="InterPro" id="IPR038665">
    <property type="entry name" value="Voltage-dep_anion_channel_sf"/>
</dbReference>
<feature type="transmembrane region" description="Helical" evidence="5">
    <location>
        <begin position="129"/>
        <end position="146"/>
    </location>
</feature>
<feature type="transmembrane region" description="Helical" evidence="5">
    <location>
        <begin position="257"/>
        <end position="280"/>
    </location>
</feature>
<keyword evidence="2 5" id="KW-0812">Transmembrane</keyword>
<gene>
    <name evidence="6" type="ORF">MSEN_40560</name>
</gene>
<reference evidence="6 7" key="1">
    <citation type="journal article" date="2019" name="Emerg. Microbes Infect.">
        <title>Comprehensive subspecies identification of 175 nontuberculous mycobacteria species based on 7547 genomic profiles.</title>
        <authorList>
            <person name="Matsumoto Y."/>
            <person name="Kinjo T."/>
            <person name="Motooka D."/>
            <person name="Nabeya D."/>
            <person name="Jung N."/>
            <person name="Uechi K."/>
            <person name="Horii T."/>
            <person name="Iida T."/>
            <person name="Fujita J."/>
            <person name="Nakamura S."/>
        </authorList>
    </citation>
    <scope>NUCLEOTIDE SEQUENCE [LARGE SCALE GENOMIC DNA]</scope>
    <source>
        <strain evidence="6 7">JCM 16017</strain>
    </source>
</reference>
<accession>A0A7I9XSK1</accession>
<name>A0A7I9XSK1_9MYCO</name>
<comment type="subcellular location">
    <subcellularLocation>
        <location evidence="1">Membrane</location>
        <topology evidence="1">Multi-pass membrane protein</topology>
    </subcellularLocation>
</comment>
<keyword evidence="4 5" id="KW-0472">Membrane</keyword>
<dbReference type="RefSeq" id="WP_272937711.1">
    <property type="nucleotide sequence ID" value="NZ_BLKV01000003.1"/>
</dbReference>
<organism evidence="6 7">
    <name type="scientific">Mycolicibacter senuensis</name>
    <dbReference type="NCBI Taxonomy" id="386913"/>
    <lineage>
        <taxon>Bacteria</taxon>
        <taxon>Bacillati</taxon>
        <taxon>Actinomycetota</taxon>
        <taxon>Actinomycetes</taxon>
        <taxon>Mycobacteriales</taxon>
        <taxon>Mycobacteriaceae</taxon>
        <taxon>Mycolicibacter</taxon>
    </lineage>
</organism>
<feature type="transmembrane region" description="Helical" evidence="5">
    <location>
        <begin position="286"/>
        <end position="313"/>
    </location>
</feature>
<dbReference type="CDD" id="cd09319">
    <property type="entry name" value="TDT_like_1"/>
    <property type="match status" value="1"/>
</dbReference>
<evidence type="ECO:0000256" key="3">
    <source>
        <dbReference type="ARBA" id="ARBA00022989"/>
    </source>
</evidence>
<sequence length="344" mass="36606">MRRRLEPDAFAVVMATGILSIAAADHGYRWLSAFLGALATAVMVLLAVIAAGAITRWDLRDPDVTLRLFTFVAACAVLDARLVAHPVLVRALGVVALSAWLALTVLSCRNMASRGLAALRGRAHGAWELASVGTSGLAILAAQVARHPGDRGWAAAATALWLLAIAIYTGMAWLILWRAVHERKDRDGFAPDDWILMGALAIATLAGHDIYVGAADWLAGPVRAVTIVTWVVASAWIPPLIYFVLHRINRSPAVLHVTGAWWALVFPLGMYSAATAAMAAELTAPALATVSLIFFWNALTAWAIVAVAGLLRARALSAAALRRRGGASARSAWPIPTSRARRGR</sequence>
<feature type="transmembrane region" description="Helical" evidence="5">
    <location>
        <begin position="90"/>
        <end position="108"/>
    </location>
</feature>
<dbReference type="InterPro" id="IPR004695">
    <property type="entry name" value="SLAC1/Mae1/Ssu1/TehA"/>
</dbReference>
<dbReference type="Gene3D" id="1.50.10.150">
    <property type="entry name" value="Voltage-dependent anion channel"/>
    <property type="match status" value="1"/>
</dbReference>
<dbReference type="AlphaFoldDB" id="A0A7I9XSK1"/>
<keyword evidence="7" id="KW-1185">Reference proteome</keyword>
<evidence type="ECO:0000256" key="2">
    <source>
        <dbReference type="ARBA" id="ARBA00022692"/>
    </source>
</evidence>
<dbReference type="GO" id="GO:0055085">
    <property type="term" value="P:transmembrane transport"/>
    <property type="evidence" value="ECO:0007669"/>
    <property type="project" value="InterPro"/>
</dbReference>
<evidence type="ECO:0000313" key="7">
    <source>
        <dbReference type="Proteomes" id="UP000465263"/>
    </source>
</evidence>
<keyword evidence="3 5" id="KW-1133">Transmembrane helix</keyword>
<protein>
    <submittedName>
        <fullName evidence="6">C4-dicarboxylate ABC transporter</fullName>
    </submittedName>
</protein>
<feature type="transmembrane region" description="Helical" evidence="5">
    <location>
        <begin position="194"/>
        <end position="212"/>
    </location>
</feature>
<feature type="transmembrane region" description="Helical" evidence="5">
    <location>
        <begin position="224"/>
        <end position="245"/>
    </location>
</feature>
<evidence type="ECO:0000256" key="4">
    <source>
        <dbReference type="ARBA" id="ARBA00023136"/>
    </source>
</evidence>
<dbReference type="Pfam" id="PF03595">
    <property type="entry name" value="SLAC1"/>
    <property type="match status" value="1"/>
</dbReference>
<feature type="transmembrane region" description="Helical" evidence="5">
    <location>
        <begin position="66"/>
        <end position="84"/>
    </location>
</feature>
<dbReference type="EMBL" id="BLKV01000003">
    <property type="protein sequence ID" value="GFG72336.1"/>
    <property type="molecule type" value="Genomic_DNA"/>
</dbReference>
<dbReference type="GO" id="GO:0016020">
    <property type="term" value="C:membrane"/>
    <property type="evidence" value="ECO:0007669"/>
    <property type="project" value="UniProtKB-SubCell"/>
</dbReference>
<feature type="transmembrane region" description="Helical" evidence="5">
    <location>
        <begin position="152"/>
        <end position="174"/>
    </location>
</feature>